<accession>A0ABU1VR65</accession>
<evidence type="ECO:0000256" key="2">
    <source>
        <dbReference type="SAM" id="SignalP"/>
    </source>
</evidence>
<dbReference type="EMBL" id="JAVDVW010000002">
    <property type="protein sequence ID" value="MDR7099984.1"/>
    <property type="molecule type" value="Genomic_DNA"/>
</dbReference>
<dbReference type="Gene3D" id="3.30.1150.10">
    <property type="match status" value="1"/>
</dbReference>
<name>A0ABU1VR65_9GAMM</name>
<feature type="region of interest" description="Disordered" evidence="1">
    <location>
        <begin position="116"/>
        <end position="142"/>
    </location>
</feature>
<dbReference type="SUPFAM" id="SSF74653">
    <property type="entry name" value="TolA/TonB C-terminal domain"/>
    <property type="match status" value="1"/>
</dbReference>
<comment type="caution">
    <text evidence="4">The sequence shown here is derived from an EMBL/GenBank/DDBJ whole genome shotgun (WGS) entry which is preliminary data.</text>
</comment>
<dbReference type="PROSITE" id="PS52015">
    <property type="entry name" value="TONB_CTD"/>
    <property type="match status" value="1"/>
</dbReference>
<organism evidence="4 5">
    <name type="scientific">Agrilutibacter niabensis</name>
    <dbReference type="NCBI Taxonomy" id="380628"/>
    <lineage>
        <taxon>Bacteria</taxon>
        <taxon>Pseudomonadati</taxon>
        <taxon>Pseudomonadota</taxon>
        <taxon>Gammaproteobacteria</taxon>
        <taxon>Lysobacterales</taxon>
        <taxon>Lysobacteraceae</taxon>
        <taxon>Agrilutibacter</taxon>
    </lineage>
</organism>
<proteinExistence type="predicted"/>
<keyword evidence="5" id="KW-1185">Reference proteome</keyword>
<evidence type="ECO:0000313" key="4">
    <source>
        <dbReference type="EMBL" id="MDR7099984.1"/>
    </source>
</evidence>
<dbReference type="Proteomes" id="UP001267878">
    <property type="component" value="Unassembled WGS sequence"/>
</dbReference>
<keyword evidence="2" id="KW-0732">Signal</keyword>
<feature type="domain" description="TonB C-terminal" evidence="3">
    <location>
        <begin position="125"/>
        <end position="235"/>
    </location>
</feature>
<feature type="chain" id="PRO_5046550244" description="TonB C-terminal domain-containing protein" evidence="2">
    <location>
        <begin position="25"/>
        <end position="289"/>
    </location>
</feature>
<reference evidence="4 5" key="1">
    <citation type="submission" date="2023-07" db="EMBL/GenBank/DDBJ databases">
        <title>Sorghum-associated microbial communities from plants grown in Nebraska, USA.</title>
        <authorList>
            <person name="Schachtman D."/>
        </authorList>
    </citation>
    <scope>NUCLEOTIDE SEQUENCE [LARGE SCALE GENOMIC DNA]</scope>
    <source>
        <strain evidence="4 5">BE187</strain>
    </source>
</reference>
<protein>
    <recommendedName>
        <fullName evidence="3">TonB C-terminal domain-containing protein</fullName>
    </recommendedName>
</protein>
<feature type="signal peptide" evidence="2">
    <location>
        <begin position="1"/>
        <end position="24"/>
    </location>
</feature>
<sequence>MNIRIGAGAVFVAMSLLASAAAFAAGPGAVRKQIEASMLVTGKIQVDTSGKVAGFSLDEKDKLPEGVVSLIGTAVPTWRFEPVLIDGKAANVATDMNIRVVAKKVDKDSFTITIRSAGFGDRTGNPEERPRPVSMEPPRYPDSAARNGVSGTVYLLVRAGRDGKVSDVLVEQVNLKAVADDTTMARWRRMFEDASVWQAKRWTFAPPTEGDDARSDFWVLRVPVMFSFDDPRSAKAAYGRWEAYVPGPRQANPWKEDKEGAAFSPDTLAPGGAYLAGSGLKLLTQLSEN</sequence>
<evidence type="ECO:0000259" key="3">
    <source>
        <dbReference type="PROSITE" id="PS52015"/>
    </source>
</evidence>
<gene>
    <name evidence="4" type="ORF">J2X04_002365</name>
</gene>
<evidence type="ECO:0000313" key="5">
    <source>
        <dbReference type="Proteomes" id="UP001267878"/>
    </source>
</evidence>
<dbReference type="RefSeq" id="WP_310054503.1">
    <property type="nucleotide sequence ID" value="NZ_JAVDVW010000002.1"/>
</dbReference>
<evidence type="ECO:0000256" key="1">
    <source>
        <dbReference type="SAM" id="MobiDB-lite"/>
    </source>
</evidence>
<dbReference type="InterPro" id="IPR037682">
    <property type="entry name" value="TonB_C"/>
</dbReference>